<dbReference type="InterPro" id="IPR000700">
    <property type="entry name" value="PAS-assoc_C"/>
</dbReference>
<dbReference type="InterPro" id="IPR005467">
    <property type="entry name" value="His_kinase_dom"/>
</dbReference>
<feature type="transmembrane region" description="Helical" evidence="13">
    <location>
        <begin position="18"/>
        <end position="36"/>
    </location>
</feature>
<dbReference type="Gene3D" id="3.30.565.10">
    <property type="entry name" value="Histidine kinase-like ATPase, C-terminal domain"/>
    <property type="match status" value="1"/>
</dbReference>
<feature type="transmembrane region" description="Helical" evidence="13">
    <location>
        <begin position="158"/>
        <end position="181"/>
    </location>
</feature>
<dbReference type="EMBL" id="JAUYVI010000002">
    <property type="protein sequence ID" value="MDQ7247010.1"/>
    <property type="molecule type" value="Genomic_DNA"/>
</dbReference>
<dbReference type="InterPro" id="IPR004358">
    <property type="entry name" value="Sig_transdc_His_kin-like_C"/>
</dbReference>
<dbReference type="InterPro" id="IPR003661">
    <property type="entry name" value="HisK_dim/P_dom"/>
</dbReference>
<dbReference type="CDD" id="cd00130">
    <property type="entry name" value="PAS"/>
    <property type="match status" value="1"/>
</dbReference>
<dbReference type="CDD" id="cd00075">
    <property type="entry name" value="HATPase"/>
    <property type="match status" value="1"/>
</dbReference>
<name>A0ABU0YH11_9PROT</name>
<evidence type="ECO:0000259" key="14">
    <source>
        <dbReference type="PROSITE" id="PS50109"/>
    </source>
</evidence>
<feature type="transmembrane region" description="Helical" evidence="13">
    <location>
        <begin position="126"/>
        <end position="146"/>
    </location>
</feature>
<dbReference type="InterPro" id="IPR007895">
    <property type="entry name" value="MASE1"/>
</dbReference>
<dbReference type="InterPro" id="IPR003594">
    <property type="entry name" value="HATPase_dom"/>
</dbReference>
<keyword evidence="9 13" id="KW-1133">Transmembrane helix</keyword>
<dbReference type="Pfam" id="PF02518">
    <property type="entry name" value="HATPase_c"/>
    <property type="match status" value="1"/>
</dbReference>
<evidence type="ECO:0000256" key="6">
    <source>
        <dbReference type="ARBA" id="ARBA00022679"/>
    </source>
</evidence>
<feature type="transmembrane region" description="Helical" evidence="13">
    <location>
        <begin position="241"/>
        <end position="261"/>
    </location>
</feature>
<feature type="domain" description="Histidine kinase" evidence="14">
    <location>
        <begin position="458"/>
        <end position="678"/>
    </location>
</feature>
<dbReference type="PANTHER" id="PTHR43711:SF26">
    <property type="entry name" value="SENSOR HISTIDINE KINASE RCSC"/>
    <property type="match status" value="1"/>
</dbReference>
<comment type="catalytic activity">
    <reaction evidence="1">
        <text>ATP + protein L-histidine = ADP + protein N-phospho-L-histidine.</text>
        <dbReference type="EC" id="2.7.13.3"/>
    </reaction>
</comment>
<protein>
    <recommendedName>
        <fullName evidence="3">histidine kinase</fullName>
        <ecNumber evidence="3">2.7.13.3</ecNumber>
    </recommendedName>
</protein>
<gene>
    <name evidence="16" type="ORF">Q8A70_05010</name>
</gene>
<evidence type="ECO:0000313" key="17">
    <source>
        <dbReference type="Proteomes" id="UP001230156"/>
    </source>
</evidence>
<comment type="caution">
    <text evidence="16">The sequence shown here is derived from an EMBL/GenBank/DDBJ whole genome shotgun (WGS) entry which is preliminary data.</text>
</comment>
<keyword evidence="4" id="KW-1003">Cell membrane</keyword>
<accession>A0ABU0YH11</accession>
<feature type="domain" description="PAC" evidence="15">
    <location>
        <begin position="382"/>
        <end position="433"/>
    </location>
</feature>
<keyword evidence="5" id="KW-0597">Phosphoprotein</keyword>
<evidence type="ECO:0000256" key="12">
    <source>
        <dbReference type="SAM" id="Coils"/>
    </source>
</evidence>
<dbReference type="Proteomes" id="UP001230156">
    <property type="component" value="Unassembled WGS sequence"/>
</dbReference>
<dbReference type="EC" id="2.7.13.3" evidence="3"/>
<dbReference type="PANTHER" id="PTHR43711">
    <property type="entry name" value="TWO-COMPONENT HISTIDINE KINASE"/>
    <property type="match status" value="1"/>
</dbReference>
<dbReference type="PROSITE" id="PS50109">
    <property type="entry name" value="HIS_KIN"/>
    <property type="match status" value="1"/>
</dbReference>
<sequence>MMPKLAIDFRSEENRVRLYYAAAVSLFGALASRLVASSLLPWNDGGLGLFWCGAVALAPLVLYGWRALPAAAILAVAVEAISRGGAPGSLIAATGDVIEAVLAYAVMARFAPFDPRFRTQDDLQRFILFGVVVVPALSGIVGVLLVGPHTDMHPLALWFGWATADATAVLMTVPMALVWVTQARVRGPRWMEIAALASSACWLLFMVGWMTPGLALGVSTLAVICLPLAFWGAISYGRRGASLSALLIAVALVGAARYGVMPFPHFALDGERIALAAMLAAVLIGLLVVAIARAEQDRQQDEVLEGQSRLQMMMESSRIVPYAKEGPHFLDYTYIGERAMAMFGHSMAEWQKPRAWINFLHPDDRERMKRLAAAELTPDQDHEWEYRIVNADGRVIWVRDLFRVDRKVDGSLELRGMLIDVSAQKQRELDLEESRQELETAMKQAEAANRAKTSFLATVSHELRTPMNAVIGFADVLNSQAYGALNDRQRECVNDIAGSGRHLLRMINDILDMSKIEAGKFPLIEEVFDVGAVLGAAARFVTQEIDGKEVSFATHISLGAVGLHGDQRAITQIVLNLLTNAAKFTPPGGRVELKASANGDGLTVSVADTGRGMSPETIERAFEPFFQGNDSNVSRKREGTGLGLAISRRLAEMHGGTITLHSRIGEGTTATLWLPPDRLQ</sequence>
<feature type="transmembrane region" description="Helical" evidence="13">
    <location>
        <begin position="273"/>
        <end position="292"/>
    </location>
</feature>
<evidence type="ECO:0000256" key="10">
    <source>
        <dbReference type="ARBA" id="ARBA00023012"/>
    </source>
</evidence>
<keyword evidence="11 13" id="KW-0472">Membrane</keyword>
<evidence type="ECO:0000256" key="4">
    <source>
        <dbReference type="ARBA" id="ARBA00022475"/>
    </source>
</evidence>
<keyword evidence="12" id="KW-0175">Coiled coil</keyword>
<dbReference type="SUPFAM" id="SSF47384">
    <property type="entry name" value="Homodimeric domain of signal transducing histidine kinase"/>
    <property type="match status" value="1"/>
</dbReference>
<dbReference type="Gene3D" id="3.30.450.20">
    <property type="entry name" value="PAS domain"/>
    <property type="match status" value="1"/>
</dbReference>
<dbReference type="PROSITE" id="PS50113">
    <property type="entry name" value="PAC"/>
    <property type="match status" value="1"/>
</dbReference>
<evidence type="ECO:0000256" key="1">
    <source>
        <dbReference type="ARBA" id="ARBA00000085"/>
    </source>
</evidence>
<dbReference type="InterPro" id="IPR013655">
    <property type="entry name" value="PAS_fold_3"/>
</dbReference>
<dbReference type="Gene3D" id="1.10.287.130">
    <property type="match status" value="1"/>
</dbReference>
<dbReference type="SMART" id="SM00387">
    <property type="entry name" value="HATPase_c"/>
    <property type="match status" value="1"/>
</dbReference>
<comment type="subcellular location">
    <subcellularLocation>
        <location evidence="2">Cell membrane</location>
        <topology evidence="2">Multi-pass membrane protein</topology>
    </subcellularLocation>
</comment>
<reference evidence="17" key="1">
    <citation type="submission" date="2023-08" db="EMBL/GenBank/DDBJ databases">
        <title>Rhodospirillaceae gen. nov., a novel taxon isolated from the Yangtze River Yuezi River estuary sludge.</title>
        <authorList>
            <person name="Ruan L."/>
        </authorList>
    </citation>
    <scope>NUCLEOTIDE SEQUENCE [LARGE SCALE GENOMIC DNA]</scope>
    <source>
        <strain evidence="17">R-7</strain>
    </source>
</reference>
<evidence type="ECO:0000256" key="8">
    <source>
        <dbReference type="ARBA" id="ARBA00022777"/>
    </source>
</evidence>
<keyword evidence="8" id="KW-0418">Kinase</keyword>
<feature type="transmembrane region" description="Helical" evidence="13">
    <location>
        <begin position="193"/>
        <end position="210"/>
    </location>
</feature>
<keyword evidence="6" id="KW-0808">Transferase</keyword>
<evidence type="ECO:0000256" key="7">
    <source>
        <dbReference type="ARBA" id="ARBA00022692"/>
    </source>
</evidence>
<evidence type="ECO:0000259" key="15">
    <source>
        <dbReference type="PROSITE" id="PS50113"/>
    </source>
</evidence>
<proteinExistence type="predicted"/>
<feature type="transmembrane region" description="Helical" evidence="13">
    <location>
        <begin position="48"/>
        <end position="65"/>
    </location>
</feature>
<keyword evidence="7 13" id="KW-0812">Transmembrane</keyword>
<evidence type="ECO:0000256" key="5">
    <source>
        <dbReference type="ARBA" id="ARBA00022553"/>
    </source>
</evidence>
<dbReference type="SMART" id="SM00388">
    <property type="entry name" value="HisKA"/>
    <property type="match status" value="1"/>
</dbReference>
<keyword evidence="16" id="KW-0067">ATP-binding</keyword>
<keyword evidence="17" id="KW-1185">Reference proteome</keyword>
<dbReference type="SUPFAM" id="SSF55785">
    <property type="entry name" value="PYP-like sensor domain (PAS domain)"/>
    <property type="match status" value="1"/>
</dbReference>
<dbReference type="RefSeq" id="WP_379954420.1">
    <property type="nucleotide sequence ID" value="NZ_JAUYVI010000002.1"/>
</dbReference>
<dbReference type="GO" id="GO:0005524">
    <property type="term" value="F:ATP binding"/>
    <property type="evidence" value="ECO:0007669"/>
    <property type="project" value="UniProtKB-KW"/>
</dbReference>
<keyword evidence="10" id="KW-0902">Two-component regulatory system</keyword>
<dbReference type="PRINTS" id="PR00344">
    <property type="entry name" value="BCTRLSENSOR"/>
</dbReference>
<dbReference type="Pfam" id="PF08447">
    <property type="entry name" value="PAS_3"/>
    <property type="match status" value="1"/>
</dbReference>
<evidence type="ECO:0000256" key="9">
    <source>
        <dbReference type="ARBA" id="ARBA00022989"/>
    </source>
</evidence>
<dbReference type="InterPro" id="IPR036097">
    <property type="entry name" value="HisK_dim/P_sf"/>
</dbReference>
<dbReference type="NCBIfam" id="TIGR00229">
    <property type="entry name" value="sensory_box"/>
    <property type="match status" value="1"/>
</dbReference>
<dbReference type="InterPro" id="IPR050736">
    <property type="entry name" value="Sensor_HK_Regulatory"/>
</dbReference>
<dbReference type="InterPro" id="IPR035965">
    <property type="entry name" value="PAS-like_dom_sf"/>
</dbReference>
<feature type="transmembrane region" description="Helical" evidence="13">
    <location>
        <begin position="216"/>
        <end position="234"/>
    </location>
</feature>
<dbReference type="InterPro" id="IPR000014">
    <property type="entry name" value="PAS"/>
</dbReference>
<feature type="coiled-coil region" evidence="12">
    <location>
        <begin position="424"/>
        <end position="451"/>
    </location>
</feature>
<dbReference type="SUPFAM" id="SSF55874">
    <property type="entry name" value="ATPase domain of HSP90 chaperone/DNA topoisomerase II/histidine kinase"/>
    <property type="match status" value="1"/>
</dbReference>
<evidence type="ECO:0000256" key="2">
    <source>
        <dbReference type="ARBA" id="ARBA00004651"/>
    </source>
</evidence>
<dbReference type="Pfam" id="PF05231">
    <property type="entry name" value="MASE1"/>
    <property type="match status" value="1"/>
</dbReference>
<evidence type="ECO:0000256" key="13">
    <source>
        <dbReference type="SAM" id="Phobius"/>
    </source>
</evidence>
<dbReference type="CDD" id="cd00082">
    <property type="entry name" value="HisKA"/>
    <property type="match status" value="1"/>
</dbReference>
<evidence type="ECO:0000256" key="3">
    <source>
        <dbReference type="ARBA" id="ARBA00012438"/>
    </source>
</evidence>
<dbReference type="Pfam" id="PF00512">
    <property type="entry name" value="HisKA"/>
    <property type="match status" value="1"/>
</dbReference>
<organism evidence="16 17">
    <name type="scientific">Dongia sedimenti</name>
    <dbReference type="NCBI Taxonomy" id="3064282"/>
    <lineage>
        <taxon>Bacteria</taxon>
        <taxon>Pseudomonadati</taxon>
        <taxon>Pseudomonadota</taxon>
        <taxon>Alphaproteobacteria</taxon>
        <taxon>Rhodospirillales</taxon>
        <taxon>Dongiaceae</taxon>
        <taxon>Dongia</taxon>
    </lineage>
</organism>
<keyword evidence="16" id="KW-0547">Nucleotide-binding</keyword>
<evidence type="ECO:0000256" key="11">
    <source>
        <dbReference type="ARBA" id="ARBA00023136"/>
    </source>
</evidence>
<dbReference type="InterPro" id="IPR036890">
    <property type="entry name" value="HATPase_C_sf"/>
</dbReference>
<evidence type="ECO:0000313" key="16">
    <source>
        <dbReference type="EMBL" id="MDQ7247010.1"/>
    </source>
</evidence>